<dbReference type="EMBL" id="JAIWYP010000010">
    <property type="protein sequence ID" value="KAH3752998.1"/>
    <property type="molecule type" value="Genomic_DNA"/>
</dbReference>
<comment type="subcellular location">
    <subcellularLocation>
        <location evidence="1">Nucleus</location>
    </subcellularLocation>
</comment>
<feature type="region of interest" description="Disordered" evidence="11">
    <location>
        <begin position="2449"/>
        <end position="2478"/>
    </location>
</feature>
<feature type="region of interest" description="Disordered" evidence="11">
    <location>
        <begin position="1784"/>
        <end position="1831"/>
    </location>
</feature>
<evidence type="ECO:0000313" key="14">
    <source>
        <dbReference type="Proteomes" id="UP000828390"/>
    </source>
</evidence>
<feature type="compositionally biased region" description="Basic and acidic residues" evidence="11">
    <location>
        <begin position="2750"/>
        <end position="2760"/>
    </location>
</feature>
<evidence type="ECO:0000256" key="5">
    <source>
        <dbReference type="ARBA" id="ARBA00022771"/>
    </source>
</evidence>
<feature type="region of interest" description="Disordered" evidence="11">
    <location>
        <begin position="1548"/>
        <end position="1618"/>
    </location>
</feature>
<dbReference type="SMART" id="SM00355">
    <property type="entry name" value="ZnF_C2H2"/>
    <property type="match status" value="19"/>
</dbReference>
<feature type="compositionally biased region" description="Polar residues" evidence="11">
    <location>
        <begin position="2645"/>
        <end position="2655"/>
    </location>
</feature>
<feature type="region of interest" description="Disordered" evidence="11">
    <location>
        <begin position="1181"/>
        <end position="1203"/>
    </location>
</feature>
<feature type="domain" description="C2H2-type" evidence="12">
    <location>
        <begin position="1218"/>
        <end position="1245"/>
    </location>
</feature>
<dbReference type="GO" id="GO:0005634">
    <property type="term" value="C:nucleus"/>
    <property type="evidence" value="ECO:0007669"/>
    <property type="project" value="UniProtKB-SubCell"/>
</dbReference>
<feature type="region of interest" description="Disordered" evidence="11">
    <location>
        <begin position="1633"/>
        <end position="1652"/>
    </location>
</feature>
<dbReference type="InterPro" id="IPR013087">
    <property type="entry name" value="Znf_C2H2_type"/>
</dbReference>
<feature type="domain" description="C2H2-type" evidence="12">
    <location>
        <begin position="2693"/>
        <end position="2721"/>
    </location>
</feature>
<feature type="compositionally biased region" description="Polar residues" evidence="11">
    <location>
        <begin position="1566"/>
        <end position="1580"/>
    </location>
</feature>
<feature type="compositionally biased region" description="Polar residues" evidence="11">
    <location>
        <begin position="1786"/>
        <end position="1795"/>
    </location>
</feature>
<evidence type="ECO:0000256" key="11">
    <source>
        <dbReference type="SAM" id="MobiDB-lite"/>
    </source>
</evidence>
<feature type="domain" description="C2H2-type" evidence="12">
    <location>
        <begin position="2163"/>
        <end position="2192"/>
    </location>
</feature>
<feature type="compositionally biased region" description="Polar residues" evidence="11">
    <location>
        <begin position="1426"/>
        <end position="1441"/>
    </location>
</feature>
<dbReference type="GO" id="GO:0010468">
    <property type="term" value="P:regulation of gene expression"/>
    <property type="evidence" value="ECO:0007669"/>
    <property type="project" value="TreeGrafter"/>
</dbReference>
<dbReference type="InterPro" id="IPR050331">
    <property type="entry name" value="Zinc_finger"/>
</dbReference>
<feature type="compositionally biased region" description="Polar residues" evidence="11">
    <location>
        <begin position="1864"/>
        <end position="1877"/>
    </location>
</feature>
<feature type="region of interest" description="Disordered" evidence="11">
    <location>
        <begin position="1045"/>
        <end position="1153"/>
    </location>
</feature>
<dbReference type="FunFam" id="3.30.160.60:FF:001049">
    <property type="entry name" value="zinc finger protein 319"/>
    <property type="match status" value="2"/>
</dbReference>
<keyword evidence="4" id="KW-0677">Repeat</keyword>
<feature type="domain" description="C2H2-type" evidence="12">
    <location>
        <begin position="2524"/>
        <end position="2557"/>
    </location>
</feature>
<feature type="domain" description="C2H2-type" evidence="12">
    <location>
        <begin position="615"/>
        <end position="642"/>
    </location>
</feature>
<keyword evidence="7" id="KW-0805">Transcription regulation</keyword>
<dbReference type="PROSITE" id="PS50157">
    <property type="entry name" value="ZINC_FINGER_C2H2_2"/>
    <property type="match status" value="18"/>
</dbReference>
<dbReference type="FunFam" id="3.30.160.60:FF:000446">
    <property type="entry name" value="Zinc finger protein"/>
    <property type="match status" value="2"/>
</dbReference>
<name>A0A9D4DPV0_DREPO</name>
<dbReference type="FunFam" id="3.30.160.60:FF:000690">
    <property type="entry name" value="Zinc finger protein 354C"/>
    <property type="match status" value="1"/>
</dbReference>
<feature type="region of interest" description="Disordered" evidence="11">
    <location>
        <begin position="1426"/>
        <end position="1448"/>
    </location>
</feature>
<keyword evidence="2" id="KW-0597">Phosphoprotein</keyword>
<feature type="domain" description="C2H2-type" evidence="12">
    <location>
        <begin position="2722"/>
        <end position="2750"/>
    </location>
</feature>
<keyword evidence="3" id="KW-0479">Metal-binding</keyword>
<feature type="region of interest" description="Disordered" evidence="11">
    <location>
        <begin position="1268"/>
        <end position="1386"/>
    </location>
</feature>
<feature type="region of interest" description="Disordered" evidence="11">
    <location>
        <begin position="1861"/>
        <end position="1898"/>
    </location>
</feature>
<evidence type="ECO:0000259" key="12">
    <source>
        <dbReference type="PROSITE" id="PS50157"/>
    </source>
</evidence>
<dbReference type="Pfam" id="PF12874">
    <property type="entry name" value="zf-met"/>
    <property type="match status" value="1"/>
</dbReference>
<comment type="caution">
    <text evidence="13">The sequence shown here is derived from an EMBL/GenBank/DDBJ whole genome shotgun (WGS) entry which is preliminary data.</text>
</comment>
<keyword evidence="14" id="KW-1185">Reference proteome</keyword>
<dbReference type="Gene3D" id="3.30.160.60">
    <property type="entry name" value="Classic Zinc Finger"/>
    <property type="match status" value="16"/>
</dbReference>
<evidence type="ECO:0000256" key="9">
    <source>
        <dbReference type="ARBA" id="ARBA00023242"/>
    </source>
</evidence>
<dbReference type="OrthoDB" id="6365676at2759"/>
<feature type="domain" description="C2H2-type" evidence="12">
    <location>
        <begin position="2888"/>
        <end position="2915"/>
    </location>
</feature>
<dbReference type="InterPro" id="IPR036236">
    <property type="entry name" value="Znf_C2H2_sf"/>
</dbReference>
<protein>
    <recommendedName>
        <fullName evidence="12">C2H2-type domain-containing protein</fullName>
    </recommendedName>
</protein>
<evidence type="ECO:0000256" key="1">
    <source>
        <dbReference type="ARBA" id="ARBA00004123"/>
    </source>
</evidence>
<feature type="region of interest" description="Disordered" evidence="11">
    <location>
        <begin position="2750"/>
        <end position="2776"/>
    </location>
</feature>
<reference evidence="13" key="2">
    <citation type="submission" date="2020-11" db="EMBL/GenBank/DDBJ databases">
        <authorList>
            <person name="McCartney M.A."/>
            <person name="Auch B."/>
            <person name="Kono T."/>
            <person name="Mallez S."/>
            <person name="Becker A."/>
            <person name="Gohl D.M."/>
            <person name="Silverstein K.A.T."/>
            <person name="Koren S."/>
            <person name="Bechman K.B."/>
            <person name="Herman A."/>
            <person name="Abrahante J.E."/>
            <person name="Garbe J."/>
        </authorList>
    </citation>
    <scope>NUCLEOTIDE SEQUENCE</scope>
    <source>
        <strain evidence="13">Duluth1</strain>
        <tissue evidence="13">Whole animal</tissue>
    </source>
</reference>
<sequence length="2977" mass="327291">MSARQMEQHRPRKKREYKCDECDKVLTTSEGLNIHRRIHTGEKPYSCEICGHAFSRKWNYTCHVKGCKKREAQRSDCHTNSVDPAATGKLWQEQFLKSHKQKHVEDLGVANTDSDSVNNEIVTEKVSVDEISQENVLTNGPSSVSKRPYQPQTEGLRIPLRINIPSCEELNADDSGVNIPSFDDTSQPIDLSIIPQSAAQVIPKRLSPVTREVAARHNPVKSVVSSTDNTSSSSVTFLTSIGNVLAAQPSLLNVSSYSVSPPVRLIKNLPLSVIGQAKETISIQTKPITSSISRIIVVNQGKQLFTYEIPIISKDINQLKPDAHTCKTIEIPNESEYEESIPTLSKVTDDNDLERFEQIASQEKLFESCSSVESIFDKGDLEENYTVEGIGAICESLESVDNSIEAISERLNAVDDNFEALNEDKFIASDNFDSLTAAKEKLVSCVSGSDEIDGDIPGINTDSDEVEDCDQESQDCSVVKIEKFLGEGNLENTKEGDIVNQKSSCMTLRNRGNKSFKKLNKIRREILNGSFVREIDGNDDENFVKEKTPVKEIKITENKEVILIKELVEQRRKKKELKDDLSEADFDKSVCTDSEGVKYRQRKIVQQKLVPENGFECKVCGKVLTTPYGLTNHLMVHEGQKPFICKICNHAFTKQWNLKTHLQNRHKIEPTKADLEPTFPVKYPCNGVKRKRARKADELSETNSSGQEFDSDGLGLSDGSLNLKKIKVENFCFQTSVSNDCLKSDLSKDFNLGNLNSVTRGEIVVSDSRRKFANDELIDKYLQGSYNEIDIESNSLDGSEGNIFDLDEDDFLEIKQLETDVDLETMVNKGSVIVQEETSVNENLVDMANMAHENGEVVSESWNLEESGKYIKMNGTTEVAVCVTKVVGNGEVLGNAFESKSNISHEMKPDSSQVETNQNCERHDRSVCNNEANCGADSLRDSYKSNLECATENISENKQSESEVHNVESSVDEKVVIKDTSVVEGVKEPENTNLESSQIAAAPDTVVASSASKSFSDDTLSNLDRIINSVASGEAEVTMKDRTLQGSFANSTSSNEHRTDLSSSSGRHTLAHDRSGHPFYHSNSSLPPPPPYHPHAVGGLPYHYQDPKGHGQTSPAHSQSGPSLTAHGHSGLHPMLSSQPSNQHQKMAEFPPNYPGNLNAQYVASIYEAQKYQQQKFQQQQQHLADLQQHQGSSQQYFSGDTSGDVMEITGKDGKPLFECTVCGKKLTSKNALETHMRTHTGEKPFECPVCSKKFAFKSNCTRHMATHNQSGGKVKGQDGTEGCADGSSYDDQEVEKEPLEDGSDMGMDTGFPPHAQGAGSGMLPPMHTLLHSAHNNSVPLSSNQNQGYGSGSSSHSKTPNQSPQPEANTSPYAEYPQGHPGFYSGMYDQYQQQNLHKYGSNAFMPPTSPMQNQMPPYSSEYAQSLRQPYGSSNVSQQNSVPGGHGDTMSPFPGQGLSHDQTTPQSMMDYATDPMALKQKARSQKEFTGERKHPTKYCDICKKSFSASYYTNHMKMHRGISPHICNLCNQVFSQKFSLTRHMENIHKTKYENPPGHTSRPGRPPLVSNQSSDGASCSSQGLPAVFAPKSESNDDMDGLQSPPIAHTTVNSSPDHASFHSRLSTGAMAEEETMGVSQSNGVHYSGSDSSWSIQHPPLQSSLEFQAYPADAQNASLSTEHQNENYPSYDQLGRPVHQMSQQMSLEETEPIENMALPAGAEKGKNVHVCSVCNKTYSSSATLKAHHRLHTGEKPFVCQFCQKSFTFKGNMKQHVAKHHKEAAEQAGISFHTTDNSNDGFPSGPKTPKKEKKSPVSSSPKYNFGPSPGMSPYEVQSQNYKGYTSQPLPSMFTVKSEPEQFASMKPSMYNYQSPSPHSSLSGTPPRLYPTPPPQSFGGSPAKSLQSVYSYGPINPGMYAGFPTDRPPFPANFPHLLNFTGHPGNVKMEYPPPAISVSSDTHDTDSLPPQIANAVLGMQQEGLGSGEWPDFPGQVNDDKGAMAGAEHEASLGELEKNVTPFQAQDSIPVSSHAESYLPELGHNMSSEKSYHGVSHPGDAVSCLSTHSVSTPKALPGIDSLAGHIASGHRSDDGEQLSMDLEDHPLVKPLSSSVGGDASGLVAPDTLMGSNPLLSPKNSKSIICPICNKELAYSSSLSTHMRVHTGEKPFECGLCKKSFAQRSNLNTHVKSCRKKLEKDDPMALAGLSQGSNSSLAQFSGSENSQDLTVLGGRGITDETMGSVSRLPSLSSDVSTNYDVAMDLSQQHQAAHSQPQGVFHSVPHEYHGYRGMDSAGLHTSMSREYQGYPSPPVYPAPSMAHSGSMLSPPLPQGYPHQYSYGSAMSSASFVSNTISTLNSTPLPSISNLSTATATTSTGNRLPNFFSVFSNRSDPSNLELSEEPLFDTKFQDLPTDMSTHSTSVLPLLAHTYKDELAPKPTIPKEESKLLTLEHISKSGTSSMTAGHERSVSSGDVTPSKITKQDAAKRRTAVRAMSEEDRIAHRTCPHCKKVLSCLAGLRHHMRIHTGEKPYKCGLCGKRFSQKCNTHTHIKSCYKQKLNKGLLPEHLVDKAEPEIYAILTLEEEGAKDSVSRMSLTNDASDESKTGDLEDRVDIVSRTGGNGDGKSNTDLVKEALMGIIDERKTRNDGDCSSEGSRSQSPELNESYVGKKSFDNVDGGETPKKLKKAYKKYGIDSGYKARQCSECNTEITGSPSSMLHHMRTHTKEKPYLCDYCCRPFSMKFSLNRHILAIHGENRHGRKSKEEVARNGKRKLNLNDETSADTSEAKVLKNNDSDIAIIEGHDRSGSNEECNAKVSHAMEKAGDDNSDFKETVKSVIENVKAEINSEKIENEVMNKEETVGKEFDLNKSVKNKKNLVLVDEATVNSMEIVKNGLKHCEYCERDFARPQLLLAHMRQHTGGEKPFKCVMCDKTFSYKASLKNHFEKHKAEMYQCNVCEELYTTETELAEHSVSHSWEDCPDLDVL</sequence>
<accession>A0A9D4DPV0</accession>
<feature type="domain" description="C2H2-type" evidence="12">
    <location>
        <begin position="1752"/>
        <end position="1779"/>
    </location>
</feature>
<keyword evidence="9" id="KW-0539">Nucleus</keyword>
<gene>
    <name evidence="13" type="ORF">DPMN_187626</name>
</gene>
<keyword evidence="8" id="KW-0804">Transcription</keyword>
<feature type="compositionally biased region" description="Acidic residues" evidence="11">
    <location>
        <begin position="1289"/>
        <end position="1304"/>
    </location>
</feature>
<feature type="domain" description="C2H2-type" evidence="12">
    <location>
        <begin position="2944"/>
        <end position="2971"/>
    </location>
</feature>
<feature type="domain" description="C2H2-type" evidence="12">
    <location>
        <begin position="643"/>
        <end position="671"/>
    </location>
</feature>
<feature type="domain" description="C2H2-type" evidence="12">
    <location>
        <begin position="1246"/>
        <end position="1273"/>
    </location>
</feature>
<feature type="domain" description="C2H2-type" evidence="12">
    <location>
        <begin position="1523"/>
        <end position="1551"/>
    </location>
</feature>
<feature type="compositionally biased region" description="Low complexity" evidence="11">
    <location>
        <begin position="1181"/>
        <end position="1191"/>
    </location>
</feature>
<dbReference type="FunFam" id="3.30.160.60:FF:000130">
    <property type="entry name" value="Spalt-like transcription factor 4"/>
    <property type="match status" value="1"/>
</dbReference>
<evidence type="ECO:0000313" key="13">
    <source>
        <dbReference type="EMBL" id="KAH3752998.1"/>
    </source>
</evidence>
<evidence type="ECO:0000256" key="4">
    <source>
        <dbReference type="ARBA" id="ARBA00022737"/>
    </source>
</evidence>
<reference evidence="13" key="1">
    <citation type="journal article" date="2019" name="bioRxiv">
        <title>The Genome of the Zebra Mussel, Dreissena polymorpha: A Resource for Invasive Species Research.</title>
        <authorList>
            <person name="McCartney M.A."/>
            <person name="Auch B."/>
            <person name="Kono T."/>
            <person name="Mallez S."/>
            <person name="Zhang Y."/>
            <person name="Obille A."/>
            <person name="Becker A."/>
            <person name="Abrahante J.E."/>
            <person name="Garbe J."/>
            <person name="Badalamenti J.P."/>
            <person name="Herman A."/>
            <person name="Mangelson H."/>
            <person name="Liachko I."/>
            <person name="Sullivan S."/>
            <person name="Sone E.D."/>
            <person name="Koren S."/>
            <person name="Silverstein K.A.T."/>
            <person name="Beckman K.B."/>
            <person name="Gohl D.M."/>
        </authorList>
    </citation>
    <scope>NUCLEOTIDE SEQUENCE</scope>
    <source>
        <strain evidence="13">Duluth1</strain>
        <tissue evidence="13">Whole animal</tissue>
    </source>
</reference>
<dbReference type="FunFam" id="3.30.160.60:FF:001498">
    <property type="entry name" value="Zinc finger protein 404"/>
    <property type="match status" value="1"/>
</dbReference>
<evidence type="ECO:0000256" key="3">
    <source>
        <dbReference type="ARBA" id="ARBA00022723"/>
    </source>
</evidence>
<feature type="domain" description="C2H2-type" evidence="12">
    <location>
        <begin position="45"/>
        <end position="75"/>
    </location>
</feature>
<feature type="compositionally biased region" description="Polar residues" evidence="11">
    <location>
        <begin position="2462"/>
        <end position="2472"/>
    </location>
</feature>
<feature type="domain" description="C2H2-type" evidence="12">
    <location>
        <begin position="1724"/>
        <end position="1751"/>
    </location>
</feature>
<dbReference type="GO" id="GO:0032502">
    <property type="term" value="P:developmental process"/>
    <property type="evidence" value="ECO:0007669"/>
    <property type="project" value="UniProtKB-ARBA"/>
</dbReference>
<organism evidence="13 14">
    <name type="scientific">Dreissena polymorpha</name>
    <name type="common">Zebra mussel</name>
    <name type="synonym">Mytilus polymorpha</name>
    <dbReference type="NCBI Taxonomy" id="45954"/>
    <lineage>
        <taxon>Eukaryota</taxon>
        <taxon>Metazoa</taxon>
        <taxon>Spiralia</taxon>
        <taxon>Lophotrochozoa</taxon>
        <taxon>Mollusca</taxon>
        <taxon>Bivalvia</taxon>
        <taxon>Autobranchia</taxon>
        <taxon>Heteroconchia</taxon>
        <taxon>Euheterodonta</taxon>
        <taxon>Imparidentia</taxon>
        <taxon>Neoheterodontei</taxon>
        <taxon>Myida</taxon>
        <taxon>Dreissenoidea</taxon>
        <taxon>Dreissenidae</taxon>
        <taxon>Dreissena</taxon>
    </lineage>
</organism>
<feature type="region of interest" description="Disordered" evidence="11">
    <location>
        <begin position="2580"/>
        <end position="2622"/>
    </location>
</feature>
<dbReference type="PANTHER" id="PTHR16515">
    <property type="entry name" value="PR DOMAIN ZINC FINGER PROTEIN"/>
    <property type="match status" value="1"/>
</dbReference>
<evidence type="ECO:0000256" key="7">
    <source>
        <dbReference type="ARBA" id="ARBA00023015"/>
    </source>
</evidence>
<proteinExistence type="predicted"/>
<feature type="compositionally biased region" description="Polar residues" evidence="11">
    <location>
        <begin position="1358"/>
        <end position="1372"/>
    </location>
</feature>
<feature type="compositionally biased region" description="Polar residues" evidence="11">
    <location>
        <begin position="1045"/>
        <end position="1054"/>
    </location>
</feature>
<dbReference type="PANTHER" id="PTHR16515:SF66">
    <property type="entry name" value="C2H2-TYPE DOMAIN-CONTAINING PROTEIN"/>
    <property type="match status" value="1"/>
</dbReference>
<feature type="region of interest" description="Disordered" evidence="11">
    <location>
        <begin position="2635"/>
        <end position="2669"/>
    </location>
</feature>
<feature type="compositionally biased region" description="Basic and acidic residues" evidence="11">
    <location>
        <begin position="2594"/>
        <end position="2607"/>
    </location>
</feature>
<feature type="compositionally biased region" description="Polar residues" evidence="11">
    <location>
        <begin position="1111"/>
        <end position="1123"/>
    </location>
</feature>
<dbReference type="FunFam" id="3.30.160.60:FF:000202">
    <property type="entry name" value="Zinc finger protein 574"/>
    <property type="match status" value="1"/>
</dbReference>
<dbReference type="Pfam" id="PF00096">
    <property type="entry name" value="zf-C2H2"/>
    <property type="match status" value="9"/>
</dbReference>
<feature type="compositionally biased region" description="Low complexity" evidence="11">
    <location>
        <begin position="1342"/>
        <end position="1357"/>
    </location>
</feature>
<dbReference type="SUPFAM" id="SSF57667">
    <property type="entry name" value="beta-beta-alpha zinc fingers"/>
    <property type="match status" value="9"/>
</dbReference>
<evidence type="ECO:0000256" key="8">
    <source>
        <dbReference type="ARBA" id="ARBA00023163"/>
    </source>
</evidence>
<feature type="domain" description="C2H2-type" evidence="12">
    <location>
        <begin position="2135"/>
        <end position="2162"/>
    </location>
</feature>
<evidence type="ECO:0000256" key="2">
    <source>
        <dbReference type="ARBA" id="ARBA00022553"/>
    </source>
</evidence>
<feature type="domain" description="C2H2-type" evidence="12">
    <location>
        <begin position="2496"/>
        <end position="2523"/>
    </location>
</feature>
<feature type="domain" description="C2H2-type" evidence="12">
    <location>
        <begin position="17"/>
        <end position="44"/>
    </location>
</feature>
<evidence type="ECO:0000256" key="10">
    <source>
        <dbReference type="PROSITE-ProRule" id="PRU00042"/>
    </source>
</evidence>
<feature type="domain" description="C2H2-type" evidence="12">
    <location>
        <begin position="2917"/>
        <end position="2944"/>
    </location>
</feature>
<feature type="compositionally biased region" description="Polar residues" evidence="11">
    <location>
        <begin position="1192"/>
        <end position="1202"/>
    </location>
</feature>
<dbReference type="GO" id="GO:0008270">
    <property type="term" value="F:zinc ion binding"/>
    <property type="evidence" value="ECO:0007669"/>
    <property type="project" value="UniProtKB-KW"/>
</dbReference>
<keyword evidence="5 10" id="KW-0863">Zinc-finger</keyword>
<dbReference type="PROSITE" id="PS00028">
    <property type="entry name" value="ZINC_FINGER_C2H2_1"/>
    <property type="match status" value="15"/>
</dbReference>
<evidence type="ECO:0000256" key="6">
    <source>
        <dbReference type="ARBA" id="ARBA00022833"/>
    </source>
</evidence>
<keyword evidence="6" id="KW-0862">Zinc</keyword>
<feature type="compositionally biased region" description="Polar residues" evidence="11">
    <location>
        <begin position="1136"/>
        <end position="1145"/>
    </location>
</feature>
<dbReference type="Proteomes" id="UP000828390">
    <property type="component" value="Unassembled WGS sequence"/>
</dbReference>